<feature type="transmembrane region" description="Helical" evidence="2">
    <location>
        <begin position="878"/>
        <end position="899"/>
    </location>
</feature>
<evidence type="ECO:0000259" key="3">
    <source>
        <dbReference type="SMART" id="SM00181"/>
    </source>
</evidence>
<feature type="domain" description="EGF-like" evidence="3">
    <location>
        <begin position="164"/>
        <end position="195"/>
    </location>
</feature>
<evidence type="ECO:0000313" key="5">
    <source>
        <dbReference type="Proteomes" id="UP000287033"/>
    </source>
</evidence>
<keyword evidence="2" id="KW-0472">Membrane</keyword>
<dbReference type="AlphaFoldDB" id="A0A401S402"/>
<dbReference type="Gene3D" id="2.10.220.10">
    <property type="entry name" value="Hormone Receptor, Insulin-like Growth Factor Receptor 1, Chain A, domain 2"/>
    <property type="match status" value="12"/>
</dbReference>
<sequence length="995" mass="111946">MIVWCEYIDDADQCHSCHPYCDKCFGPSKVECITCVVPRLFDNEHCVMHCPPGKFGMYGQCYPCHHTCKECTGGEPNDCTSCDKDKFGNNLYFFKGECREDCPAFHHPAADNVCSPCSRNCEVCIDSKHCVKCSSGYYPDSDGCQQLNCGEGEIEDLDYEDCVQCAEGCEKCTLDDPRLCTLCKGGYYIFHQRCYETCPAKTFKNESTMECTLCHENCIDCDEERCYWCETGFFLSESQCVQTCPSGYYGNEDSAVCESCYPRCSMCHGPGFDDCDICESSYILQNGKCISDHSVSCKQGTYWQDDTGTCQTCNDLCRTCTGGESNECTSCPSGLYLYGQVCVNDCPKQTFASLINEKCEPCEEGCEICSGNKNNCHQCSTRQHRPLYLHMGRCLSECPMGYFESTNNICAKCDDACESCEDTPTNCQSCVRPYVLDNNSCQMKCSRKHYATAQRRCKRCPAKCEKCNEHRCTECSRYFFFHNGTCVQDCPRGFFQNTQTFTCTSCHPECSVCDGPDSDDCEGCANPSLIIHDGQCLKFCPEGTYTDKETEECQECDKTCRTCQGPDSTDCIYCRDGMIKNRQGHCVMHKDCALNMYMDKICKSCHKKCYRCYGPTEDDCLSCNHNHFLLNTTCVNTCPHGYYTDQNRRQCFACHKSCKTCNGRSSTQCLTCKADWYRLNLMCVKTCGSGRFANGSSGVCENCHASCKECWGPGDTECLSCQDNNFLMKSENKCFPSCPEQYYENKWEQTCERCHPSCKTCDGKGPIRCTSCYWGFQMYGSICSSQCFAGEYLLSEDPETQCEKCHDTCLECKGPGPNNCTDCHLGLLINLADGKCLNCCKSALPDVEDCCDCDMSFDECVLRKAVVVPDETGGGKPALFAVVSVLLIMGIGIGIFLLLKTRSKSKPINRGKYEKLPNQAKSIPVYNASKDSVSFRETQATEYKDHLDEIYDEEDDDDIVYMGQDGTVYRKFKYGLLDDDDDDELEYDDESYSFR</sequence>
<dbReference type="InterPro" id="IPR009030">
    <property type="entry name" value="Growth_fac_rcpt_cys_sf"/>
</dbReference>
<dbReference type="InterPro" id="IPR000742">
    <property type="entry name" value="EGF"/>
</dbReference>
<feature type="domain" description="EGF-like" evidence="3">
    <location>
        <begin position="555"/>
        <end position="587"/>
    </location>
</feature>
<dbReference type="Pfam" id="PF14843">
    <property type="entry name" value="GF_recep_IV"/>
    <property type="match status" value="3"/>
</dbReference>
<feature type="domain" description="EGF-like" evidence="3">
    <location>
        <begin position="116"/>
        <end position="145"/>
    </location>
</feature>
<evidence type="ECO:0000313" key="4">
    <source>
        <dbReference type="EMBL" id="GCC25102.1"/>
    </source>
</evidence>
<feature type="domain" description="EGF-like" evidence="3">
    <location>
        <begin position="309"/>
        <end position="343"/>
    </location>
</feature>
<dbReference type="SMART" id="SM00181">
    <property type="entry name" value="EGF"/>
    <property type="match status" value="9"/>
</dbReference>
<dbReference type="OrthoDB" id="300641at2759"/>
<dbReference type="SMART" id="SM01411">
    <property type="entry name" value="Ephrin_rec_like"/>
    <property type="match status" value="6"/>
</dbReference>
<gene>
    <name evidence="4" type="ORF">chiPu_0003507</name>
</gene>
<name>A0A401S402_CHIPU</name>
<dbReference type="InterPro" id="IPR032778">
    <property type="entry name" value="GF_recep_IV"/>
</dbReference>
<dbReference type="PANTHER" id="PTHR15332:SF175">
    <property type="entry name" value="PROPROTEIN CONVERTASE SUBTILISIN_KEXIN TYPE 5-LIKE"/>
    <property type="match status" value="1"/>
</dbReference>
<accession>A0A401S402</accession>
<evidence type="ECO:0000256" key="1">
    <source>
        <dbReference type="ARBA" id="ARBA00023180"/>
    </source>
</evidence>
<keyword evidence="2" id="KW-1133">Transmembrane helix</keyword>
<keyword evidence="1" id="KW-0325">Glycoprotein</keyword>
<keyword evidence="5" id="KW-1185">Reference proteome</keyword>
<dbReference type="STRING" id="137246.A0A401S402"/>
<dbReference type="Proteomes" id="UP000287033">
    <property type="component" value="Unassembled WGS sequence"/>
</dbReference>
<feature type="domain" description="EGF-like" evidence="3">
    <location>
        <begin position="753"/>
        <end position="784"/>
    </location>
</feature>
<feature type="domain" description="EGF-like" evidence="3">
    <location>
        <begin position="210"/>
        <end position="258"/>
    </location>
</feature>
<feature type="domain" description="EGF-like" evidence="3">
    <location>
        <begin position="653"/>
        <end position="684"/>
    </location>
</feature>
<dbReference type="CDD" id="cd00064">
    <property type="entry name" value="FU"/>
    <property type="match status" value="9"/>
</dbReference>
<dbReference type="InterPro" id="IPR006212">
    <property type="entry name" value="Furin_repeat"/>
</dbReference>
<keyword evidence="2" id="KW-0812">Transmembrane</keyword>
<organism evidence="4 5">
    <name type="scientific">Chiloscyllium punctatum</name>
    <name type="common">Brownbanded bambooshark</name>
    <name type="synonym">Hemiscyllium punctatum</name>
    <dbReference type="NCBI Taxonomy" id="137246"/>
    <lineage>
        <taxon>Eukaryota</taxon>
        <taxon>Metazoa</taxon>
        <taxon>Chordata</taxon>
        <taxon>Craniata</taxon>
        <taxon>Vertebrata</taxon>
        <taxon>Chondrichthyes</taxon>
        <taxon>Elasmobranchii</taxon>
        <taxon>Galeomorphii</taxon>
        <taxon>Galeoidea</taxon>
        <taxon>Orectolobiformes</taxon>
        <taxon>Hemiscylliidae</taxon>
        <taxon>Chiloscyllium</taxon>
    </lineage>
</organism>
<protein>
    <recommendedName>
        <fullName evidence="3">EGF-like domain-containing protein</fullName>
    </recommendedName>
</protein>
<evidence type="ECO:0000256" key="2">
    <source>
        <dbReference type="SAM" id="Phobius"/>
    </source>
</evidence>
<feature type="domain" description="EGF-like" evidence="3">
    <location>
        <begin position="368"/>
        <end position="411"/>
    </location>
</feature>
<dbReference type="EMBL" id="BEZZ01000076">
    <property type="protein sequence ID" value="GCC25102.1"/>
    <property type="molecule type" value="Genomic_DNA"/>
</dbReference>
<comment type="caution">
    <text evidence="4">The sequence shown here is derived from an EMBL/GenBank/DDBJ whole genome shotgun (WGS) entry which is preliminary data.</text>
</comment>
<dbReference type="OMA" id="DCYSCHR"/>
<dbReference type="SMART" id="SM00261">
    <property type="entry name" value="FU"/>
    <property type="match status" value="17"/>
</dbReference>
<feature type="domain" description="EGF-like" evidence="3">
    <location>
        <begin position="412"/>
        <end position="442"/>
    </location>
</feature>
<dbReference type="SUPFAM" id="SSF57184">
    <property type="entry name" value="Growth factor receptor domain"/>
    <property type="match status" value="6"/>
</dbReference>
<proteinExistence type="predicted"/>
<reference evidence="4 5" key="1">
    <citation type="journal article" date="2018" name="Nat. Ecol. Evol.">
        <title>Shark genomes provide insights into elasmobranch evolution and the origin of vertebrates.</title>
        <authorList>
            <person name="Hara Y"/>
            <person name="Yamaguchi K"/>
            <person name="Onimaru K"/>
            <person name="Kadota M"/>
            <person name="Koyanagi M"/>
            <person name="Keeley SD"/>
            <person name="Tatsumi K"/>
            <person name="Tanaka K"/>
            <person name="Motone F"/>
            <person name="Kageyama Y"/>
            <person name="Nozu R"/>
            <person name="Adachi N"/>
            <person name="Nishimura O"/>
            <person name="Nakagawa R"/>
            <person name="Tanegashima C"/>
            <person name="Kiyatake I"/>
            <person name="Matsumoto R"/>
            <person name="Murakumo K"/>
            <person name="Nishida K"/>
            <person name="Terakita A"/>
            <person name="Kuratani S"/>
            <person name="Sato K"/>
            <person name="Hyodo S Kuraku.S."/>
        </authorList>
    </citation>
    <scope>NUCLEOTIDE SEQUENCE [LARGE SCALE GENOMIC DNA]</scope>
</reference>
<dbReference type="PANTHER" id="PTHR15332">
    <property type="entry name" value="PROPROTEIN CONVERTASE SUBTILISIN_KEXIN TYPE 5-LIKE"/>
    <property type="match status" value="1"/>
</dbReference>